<dbReference type="PANTHER" id="PTHR30482">
    <property type="entry name" value="HIGH-AFFINITY BRANCHED-CHAIN AMINO ACID TRANSPORT SYSTEM PERMEASE"/>
    <property type="match status" value="1"/>
</dbReference>
<evidence type="ECO:0000256" key="1">
    <source>
        <dbReference type="ARBA" id="ARBA00004651"/>
    </source>
</evidence>
<dbReference type="AlphaFoldDB" id="A0A1T4JVK0"/>
<feature type="transmembrane region" description="Helical" evidence="6">
    <location>
        <begin position="90"/>
        <end position="108"/>
    </location>
</feature>
<evidence type="ECO:0000313" key="9">
    <source>
        <dbReference type="Proteomes" id="UP000190092"/>
    </source>
</evidence>
<dbReference type="CDD" id="cd06581">
    <property type="entry name" value="TM_PBP1_LivM_like"/>
    <property type="match status" value="1"/>
</dbReference>
<dbReference type="GO" id="GO:0015658">
    <property type="term" value="F:branched-chain amino acid transmembrane transporter activity"/>
    <property type="evidence" value="ECO:0007669"/>
    <property type="project" value="InterPro"/>
</dbReference>
<feature type="transmembrane region" description="Helical" evidence="6">
    <location>
        <begin position="115"/>
        <end position="133"/>
    </location>
</feature>
<dbReference type="Gene3D" id="3.40.50.1820">
    <property type="entry name" value="alpha/beta hydrolase"/>
    <property type="match status" value="1"/>
</dbReference>
<feature type="transmembrane region" description="Helical" evidence="6">
    <location>
        <begin position="37"/>
        <end position="54"/>
    </location>
</feature>
<protein>
    <submittedName>
        <fullName evidence="8">ABC-type branched-chain amino acid transport system, permease component</fullName>
    </submittedName>
</protein>
<reference evidence="9" key="1">
    <citation type="submission" date="2017-02" db="EMBL/GenBank/DDBJ databases">
        <authorList>
            <person name="Varghese N."/>
            <person name="Submissions S."/>
        </authorList>
    </citation>
    <scope>NUCLEOTIDE SEQUENCE [LARGE SCALE GENOMIC DNA]</scope>
    <source>
        <strain evidence="9">ATCC 27094</strain>
    </source>
</reference>
<dbReference type="InterPro" id="IPR043428">
    <property type="entry name" value="LivM-like"/>
</dbReference>
<sequence length="629" mass="68050">MRYDPPFHRTNGLWPALSILAVLIGLPLFVVDPYTRHLLVLSFIFAAVAASWDLSLGFGGLFNFAHGALFAVGLYSFALAVKFLGLSPWLAIPLGGLVAMIVAALIALPVLRLDGIYVILVTIAVSQLLYQVTVSQSKWTGGTSGIVSLPALRVGDYSFIRDGKIGYYYAALLLLVLATTFLYGVIRSPLGRAIVGLRDHKYFAIARGVSEARTRLLTLVASALFTGIAGAFYGSYVRVASPDVFGLSFLTLILSILLVGGVATLWGPIVSAFVMTFLSEAIVGLGPWREIIMGIVIVLVVSFYPGGLWAAVQELRERIDTGRTAMLVSWRRRMQRRTRVDRMAGAEEFLLATRHGCIAVSDTGGDKPAILLLHGNSACKEAFAKQFAALKAEFRLVAFDLPGHGVSDNGDPETSYNVIAYAEIAEAVIEARGLHRPVVFGWSLGGYVGLELAARAKVPVAGLAICGTSPLTVVPDDFAAGYDASSHLILASKQYFTRAEAAAYAGSATAPKSAESAYLHRNLPRTDGRARVYMMTKLPVVNWPRQMRMLRDGKLPFAIINGADDPFLNRGYLLALCRSEGWSHPLVNIPNGKHAPFFNTPQTFNEIFLSFCRQAFAAAEGQDARATRP</sequence>
<dbReference type="GO" id="GO:0005886">
    <property type="term" value="C:plasma membrane"/>
    <property type="evidence" value="ECO:0007669"/>
    <property type="project" value="UniProtKB-SubCell"/>
</dbReference>
<feature type="transmembrane region" description="Helical" evidence="6">
    <location>
        <begin position="291"/>
        <end position="312"/>
    </location>
</feature>
<feature type="domain" description="AB hydrolase-1" evidence="7">
    <location>
        <begin position="370"/>
        <end position="606"/>
    </location>
</feature>
<feature type="transmembrane region" description="Helical" evidence="6">
    <location>
        <begin position="216"/>
        <end position="237"/>
    </location>
</feature>
<feature type="transmembrane region" description="Helical" evidence="6">
    <location>
        <begin position="12"/>
        <end position="31"/>
    </location>
</feature>
<dbReference type="InterPro" id="IPR001851">
    <property type="entry name" value="ABC_transp_permease"/>
</dbReference>
<keyword evidence="4 6" id="KW-1133">Transmembrane helix</keyword>
<dbReference type="Proteomes" id="UP000190092">
    <property type="component" value="Unassembled WGS sequence"/>
</dbReference>
<name>A0A1T4JVK0_9HYPH</name>
<comment type="subcellular location">
    <subcellularLocation>
        <location evidence="1">Cell membrane</location>
        <topology evidence="1">Multi-pass membrane protein</topology>
    </subcellularLocation>
</comment>
<proteinExistence type="predicted"/>
<evidence type="ECO:0000256" key="4">
    <source>
        <dbReference type="ARBA" id="ARBA00022989"/>
    </source>
</evidence>
<keyword evidence="2" id="KW-1003">Cell membrane</keyword>
<evidence type="ECO:0000259" key="7">
    <source>
        <dbReference type="Pfam" id="PF12697"/>
    </source>
</evidence>
<accession>A0A1T4JVK0</accession>
<dbReference type="STRING" id="225324.SAMN02745126_00511"/>
<dbReference type="EMBL" id="FUWJ01000001">
    <property type="protein sequence ID" value="SJZ34188.1"/>
    <property type="molecule type" value="Genomic_DNA"/>
</dbReference>
<dbReference type="Pfam" id="PF02653">
    <property type="entry name" value="BPD_transp_2"/>
    <property type="match status" value="1"/>
</dbReference>
<dbReference type="PANTHER" id="PTHR30482:SF17">
    <property type="entry name" value="ABC TRANSPORTER ATP-BINDING PROTEIN"/>
    <property type="match status" value="1"/>
</dbReference>
<evidence type="ECO:0000256" key="6">
    <source>
        <dbReference type="SAM" id="Phobius"/>
    </source>
</evidence>
<feature type="transmembrane region" description="Helical" evidence="6">
    <location>
        <begin position="61"/>
        <end position="84"/>
    </location>
</feature>
<evidence type="ECO:0000256" key="5">
    <source>
        <dbReference type="ARBA" id="ARBA00023136"/>
    </source>
</evidence>
<dbReference type="RefSeq" id="WP_085932242.1">
    <property type="nucleotide sequence ID" value="NZ_FUWJ01000001.1"/>
</dbReference>
<dbReference type="Pfam" id="PF12697">
    <property type="entry name" value="Abhydrolase_6"/>
    <property type="match status" value="1"/>
</dbReference>
<evidence type="ECO:0000256" key="2">
    <source>
        <dbReference type="ARBA" id="ARBA00022475"/>
    </source>
</evidence>
<organism evidence="8 9">
    <name type="scientific">Enhydrobacter aerosaccus</name>
    <dbReference type="NCBI Taxonomy" id="225324"/>
    <lineage>
        <taxon>Bacteria</taxon>
        <taxon>Pseudomonadati</taxon>
        <taxon>Pseudomonadota</taxon>
        <taxon>Alphaproteobacteria</taxon>
        <taxon>Hyphomicrobiales</taxon>
        <taxon>Enhydrobacter</taxon>
    </lineage>
</organism>
<dbReference type="SUPFAM" id="SSF53474">
    <property type="entry name" value="alpha/beta-Hydrolases"/>
    <property type="match status" value="1"/>
</dbReference>
<dbReference type="InterPro" id="IPR029058">
    <property type="entry name" value="AB_hydrolase_fold"/>
</dbReference>
<keyword evidence="3 6" id="KW-0812">Transmembrane</keyword>
<dbReference type="InterPro" id="IPR000073">
    <property type="entry name" value="AB_hydrolase_1"/>
</dbReference>
<evidence type="ECO:0000313" key="8">
    <source>
        <dbReference type="EMBL" id="SJZ34188.1"/>
    </source>
</evidence>
<keyword evidence="9" id="KW-1185">Reference proteome</keyword>
<keyword evidence="5 6" id="KW-0472">Membrane</keyword>
<dbReference type="OrthoDB" id="7253779at2"/>
<gene>
    <name evidence="8" type="ORF">SAMN02745126_00511</name>
</gene>
<evidence type="ECO:0000256" key="3">
    <source>
        <dbReference type="ARBA" id="ARBA00022692"/>
    </source>
</evidence>
<feature type="transmembrane region" description="Helical" evidence="6">
    <location>
        <begin position="167"/>
        <end position="186"/>
    </location>
</feature>
<feature type="transmembrane region" description="Helical" evidence="6">
    <location>
        <begin position="249"/>
        <end position="279"/>
    </location>
</feature>